<evidence type="ECO:0000256" key="7">
    <source>
        <dbReference type="ARBA" id="ARBA00022984"/>
    </source>
</evidence>
<dbReference type="RefSeq" id="WP_136549371.1">
    <property type="nucleotide sequence ID" value="NZ_CP031093.1"/>
</dbReference>
<dbReference type="UniPathway" id="UPA00219"/>
<evidence type="ECO:0000256" key="3">
    <source>
        <dbReference type="ARBA" id="ARBA00022676"/>
    </source>
</evidence>
<dbReference type="NCBIfam" id="TIGR02070">
    <property type="entry name" value="mono_pep_trsgly"/>
    <property type="match status" value="1"/>
</dbReference>
<evidence type="ECO:0000256" key="4">
    <source>
        <dbReference type="ARBA" id="ARBA00022679"/>
    </source>
</evidence>
<dbReference type="Pfam" id="PF00912">
    <property type="entry name" value="Transgly"/>
    <property type="match status" value="1"/>
</dbReference>
<proteinExistence type="inferred from homology"/>
<keyword evidence="4 11" id="KW-0808">Transferase</keyword>
<dbReference type="AlphaFoldDB" id="A0A4P7XIT5"/>
<dbReference type="GO" id="GO:0009274">
    <property type="term" value="C:peptidoglycan-based cell wall"/>
    <property type="evidence" value="ECO:0007669"/>
    <property type="project" value="InterPro"/>
</dbReference>
<keyword evidence="8 11" id="KW-1133">Transmembrane helix</keyword>
<comment type="catalytic activity">
    <reaction evidence="11">
        <text>[GlcNAc-(1-&gt;4)-Mur2Ac(oyl-L-Ala-gamma-D-Glu-L-Lys-D-Ala-D-Ala)](n)-di-trans,octa-cis-undecaprenyl diphosphate + beta-D-GlcNAc-(1-&gt;4)-Mur2Ac(oyl-L-Ala-gamma-D-Glu-L-Lys-D-Ala-D-Ala)-di-trans,octa-cis-undecaprenyl diphosphate = [GlcNAc-(1-&gt;4)-Mur2Ac(oyl-L-Ala-gamma-D-Glu-L-Lys-D-Ala-D-Ala)](n+1)-di-trans,octa-cis-undecaprenyl diphosphate + di-trans,octa-cis-undecaprenyl diphosphate + H(+)</text>
        <dbReference type="Rhea" id="RHEA:23708"/>
        <dbReference type="Rhea" id="RHEA-COMP:9602"/>
        <dbReference type="Rhea" id="RHEA-COMP:9603"/>
        <dbReference type="ChEBI" id="CHEBI:15378"/>
        <dbReference type="ChEBI" id="CHEBI:58405"/>
        <dbReference type="ChEBI" id="CHEBI:60033"/>
        <dbReference type="ChEBI" id="CHEBI:78435"/>
        <dbReference type="EC" id="2.4.99.28"/>
    </reaction>
</comment>
<reference evidence="13 14" key="1">
    <citation type="submission" date="2018-07" db="EMBL/GenBank/DDBJ databases">
        <title>Marsedoiliclastica nanhaica gen. nov. sp. nov., a novel marine hydrocarbonoclastic bacterium isolated from an in-situ enriched hydrocarbon-degrading consortium in deep-sea sediment.</title>
        <authorList>
            <person name="Dong C."/>
            <person name="Ma T."/>
            <person name="Liu R."/>
            <person name="Shao Z."/>
        </authorList>
    </citation>
    <scope>NUCLEOTIDE SEQUENCE [LARGE SCALE GENOMIC DNA]</scope>
    <source>
        <strain evidence="14">soil36-7</strain>
    </source>
</reference>
<dbReference type="InterPro" id="IPR001264">
    <property type="entry name" value="Glyco_trans_51"/>
</dbReference>
<accession>A0A4P7XIT5</accession>
<dbReference type="EMBL" id="CP031093">
    <property type="protein sequence ID" value="QCF26665.1"/>
    <property type="molecule type" value="Genomic_DNA"/>
</dbReference>
<evidence type="ECO:0000256" key="10">
    <source>
        <dbReference type="ARBA" id="ARBA00023316"/>
    </source>
</evidence>
<keyword evidence="1 11" id="KW-1003">Cell membrane</keyword>
<sequence length="237" mass="26197">MPAAAARKRSFASRLWRKLCLLAAFVVLAVLALILLLRFVNPPTSAFMLGHQLSTSSSPLRHQWVEFESMSPWLPLAVMASEDQKFPHHWGFDIGSIGTALRNYSQGGRLRGASTISQQTTKNLFLWSGQSLARKGIEAALTAPLELLWTKRRIMEVYLNIAEFGEGIYGVEAASRHFFGVPASAITAKQAALLAAVLPSPKRFRVDAPSPYIQDRVSWIRRQMAQLGGPGIVRVLD</sequence>
<evidence type="ECO:0000256" key="1">
    <source>
        <dbReference type="ARBA" id="ARBA00022475"/>
    </source>
</evidence>
<dbReference type="GO" id="GO:0016763">
    <property type="term" value="F:pentosyltransferase activity"/>
    <property type="evidence" value="ECO:0007669"/>
    <property type="project" value="InterPro"/>
</dbReference>
<keyword evidence="14" id="KW-1185">Reference proteome</keyword>
<gene>
    <name evidence="11" type="primary">mtgA</name>
    <name evidence="13" type="ORF">soil367_12385</name>
</gene>
<protein>
    <recommendedName>
        <fullName evidence="11">Biosynthetic peptidoglycan transglycosylase</fullName>
        <ecNumber evidence="11">2.4.99.28</ecNumber>
    </recommendedName>
    <alternativeName>
        <fullName evidence="11">Glycan polymerase</fullName>
    </alternativeName>
    <alternativeName>
        <fullName evidence="11">Peptidoglycan glycosyltransferase MtgA</fullName>
        <shortName evidence="11">PGT</shortName>
    </alternativeName>
</protein>
<dbReference type="InterPro" id="IPR036950">
    <property type="entry name" value="PBP_transglycosylase"/>
</dbReference>
<dbReference type="InterPro" id="IPR011812">
    <property type="entry name" value="Pep_trsgly"/>
</dbReference>
<comment type="function">
    <text evidence="11">Peptidoglycan polymerase that catalyzes glycan chain elongation from lipid-linked precursors.</text>
</comment>
<keyword evidence="3 11" id="KW-0328">Glycosyltransferase</keyword>
<dbReference type="PANTHER" id="PTHR30400">
    <property type="entry name" value="MONOFUNCTIONAL BIOSYNTHETIC PEPTIDOGLYCAN TRANSGLYCOSYLASE"/>
    <property type="match status" value="1"/>
</dbReference>
<name>A0A4P7XIT5_9ALTE</name>
<comment type="similarity">
    <text evidence="11">Belongs to the glycosyltransferase 51 family.</text>
</comment>
<evidence type="ECO:0000256" key="11">
    <source>
        <dbReference type="HAMAP-Rule" id="MF_00766"/>
    </source>
</evidence>
<dbReference type="Gene3D" id="1.10.3810.10">
    <property type="entry name" value="Biosynthetic peptidoglycan transglycosylase-like"/>
    <property type="match status" value="1"/>
</dbReference>
<evidence type="ECO:0000256" key="8">
    <source>
        <dbReference type="ARBA" id="ARBA00022989"/>
    </source>
</evidence>
<keyword evidence="5 11" id="KW-0812">Transmembrane</keyword>
<dbReference type="GO" id="GO:0009252">
    <property type="term" value="P:peptidoglycan biosynthetic process"/>
    <property type="evidence" value="ECO:0007669"/>
    <property type="project" value="UniProtKB-UniRule"/>
</dbReference>
<dbReference type="KEGG" id="hmi:soil367_12385"/>
<organism evidence="13 14">
    <name type="scientific">Hydrocarboniclastica marina</name>
    <dbReference type="NCBI Taxonomy" id="2259620"/>
    <lineage>
        <taxon>Bacteria</taxon>
        <taxon>Pseudomonadati</taxon>
        <taxon>Pseudomonadota</taxon>
        <taxon>Gammaproteobacteria</taxon>
        <taxon>Alteromonadales</taxon>
        <taxon>Alteromonadaceae</taxon>
        <taxon>Hydrocarboniclastica</taxon>
    </lineage>
</organism>
<evidence type="ECO:0000256" key="2">
    <source>
        <dbReference type="ARBA" id="ARBA00022519"/>
    </source>
</evidence>
<evidence type="ECO:0000256" key="6">
    <source>
        <dbReference type="ARBA" id="ARBA00022960"/>
    </source>
</evidence>
<evidence type="ECO:0000256" key="5">
    <source>
        <dbReference type="ARBA" id="ARBA00022692"/>
    </source>
</evidence>
<evidence type="ECO:0000256" key="9">
    <source>
        <dbReference type="ARBA" id="ARBA00023136"/>
    </source>
</evidence>
<comment type="subcellular location">
    <subcellularLocation>
        <location evidence="11">Cell inner membrane</location>
        <topology evidence="11">Single-pass membrane protein</topology>
    </subcellularLocation>
</comment>
<dbReference type="GO" id="GO:0008955">
    <property type="term" value="F:peptidoglycan glycosyltransferase activity"/>
    <property type="evidence" value="ECO:0007669"/>
    <property type="project" value="UniProtKB-UniRule"/>
</dbReference>
<dbReference type="GO" id="GO:0005886">
    <property type="term" value="C:plasma membrane"/>
    <property type="evidence" value="ECO:0007669"/>
    <property type="project" value="UniProtKB-SubCell"/>
</dbReference>
<dbReference type="EC" id="2.4.99.28" evidence="11"/>
<keyword evidence="2 11" id="KW-0997">Cell inner membrane</keyword>
<dbReference type="GO" id="GO:0071555">
    <property type="term" value="P:cell wall organization"/>
    <property type="evidence" value="ECO:0007669"/>
    <property type="project" value="UniProtKB-KW"/>
</dbReference>
<keyword evidence="7 11" id="KW-0573">Peptidoglycan synthesis</keyword>
<evidence type="ECO:0000313" key="14">
    <source>
        <dbReference type="Proteomes" id="UP000298049"/>
    </source>
</evidence>
<dbReference type="GO" id="GO:0008360">
    <property type="term" value="P:regulation of cell shape"/>
    <property type="evidence" value="ECO:0007669"/>
    <property type="project" value="UniProtKB-KW"/>
</dbReference>
<dbReference type="InterPro" id="IPR023346">
    <property type="entry name" value="Lysozyme-like_dom_sf"/>
</dbReference>
<dbReference type="HAMAP" id="MF_00766">
    <property type="entry name" value="PGT_MtgA"/>
    <property type="match status" value="1"/>
</dbReference>
<dbReference type="PANTHER" id="PTHR30400:SF0">
    <property type="entry name" value="BIOSYNTHETIC PEPTIDOGLYCAN TRANSGLYCOSYLASE"/>
    <property type="match status" value="1"/>
</dbReference>
<keyword evidence="6 11" id="KW-0133">Cell shape</keyword>
<dbReference type="OrthoDB" id="9766909at2"/>
<evidence type="ECO:0000259" key="12">
    <source>
        <dbReference type="Pfam" id="PF00912"/>
    </source>
</evidence>
<keyword evidence="10 11" id="KW-0961">Cell wall biogenesis/degradation</keyword>
<keyword evidence="9 11" id="KW-0472">Membrane</keyword>
<comment type="pathway">
    <text evidence="11">Cell wall biogenesis; peptidoglycan biosynthesis.</text>
</comment>
<feature type="domain" description="Glycosyl transferase family 51" evidence="12">
    <location>
        <begin position="53"/>
        <end position="224"/>
    </location>
</feature>
<evidence type="ECO:0000313" key="13">
    <source>
        <dbReference type="EMBL" id="QCF26665.1"/>
    </source>
</evidence>
<dbReference type="SUPFAM" id="SSF53955">
    <property type="entry name" value="Lysozyme-like"/>
    <property type="match status" value="1"/>
</dbReference>
<dbReference type="Proteomes" id="UP000298049">
    <property type="component" value="Chromosome"/>
</dbReference>